<keyword evidence="4" id="KW-1185">Reference proteome</keyword>
<dbReference type="AlphaFoldDB" id="A2EDK1"/>
<feature type="transmembrane region" description="Helical" evidence="2">
    <location>
        <begin position="513"/>
        <end position="535"/>
    </location>
</feature>
<dbReference type="Gene3D" id="3.80.10.10">
    <property type="entry name" value="Ribonuclease Inhibitor"/>
    <property type="match status" value="2"/>
</dbReference>
<dbReference type="Pfam" id="PF13306">
    <property type="entry name" value="LRR_5"/>
    <property type="match status" value="1"/>
</dbReference>
<proteinExistence type="predicted"/>
<dbReference type="VEuPathDB" id="TrichDB:TVAGG3_0905930"/>
<dbReference type="KEGG" id="tva:4767182"/>
<keyword evidence="2" id="KW-0472">Membrane</keyword>
<keyword evidence="2" id="KW-0812">Transmembrane</keyword>
<dbReference type="InParanoid" id="A2EDK1"/>
<evidence type="ECO:0000256" key="1">
    <source>
        <dbReference type="SAM" id="MobiDB-lite"/>
    </source>
</evidence>
<dbReference type="SUPFAM" id="SSF52058">
    <property type="entry name" value="L domain-like"/>
    <property type="match status" value="1"/>
</dbReference>
<dbReference type="RefSeq" id="XP_001321489.1">
    <property type="nucleotide sequence ID" value="XM_001321454.1"/>
</dbReference>
<dbReference type="PANTHER" id="PTHR45661:SF3">
    <property type="entry name" value="IG-LIKE DOMAIN-CONTAINING PROTEIN"/>
    <property type="match status" value="1"/>
</dbReference>
<sequence>MTGFFDECEKLTEIEVISDNYILENDVVYNKEKTRIISFSIISPIESFTVPESVKALNDLAFYGTKNLKNLTCKHIVEIVYATFLKSSLEYIILTDDSNTFILQGFTFSYSSNLKYVEVNCEIFQMCDFMYCTSLEFVKTNANRIGPGVFMFCKSLKEFSFKGVKEIQTKAFSNCHSLNRIEFDPNIQGIAGFAFKNCINIQEVIFDQLTQMSGIEQGVFMNCIRLSSVALPIYMQNIMDFAFANTSLKEIRIPPTAQVMSHALDNNPNIKIINTLVYENEFVTYSRGEKTFITTLSKPNSTYTVPDGIDQLNALAINSNHVFNETIGAYENDLGILTLIIPESVHQISIGGNTQFFQLGLHFVENICYNGTELEMQIYYSDALRYFSSFLYYPMDPEMMGGYLVDIDGPFPNPKLYAPNLKVSEYYMSAFQILREPCPESVTPPEKIIDEADIIHKKIVIKKDQTRNSETASSNFNSYTQSSTTESSNDPILSIEGGNASNNDSKLSSREKITIAVCVSLLIVVIVLSVIYIFIREKTSTISDDSDVFEMAEETKQTGTAVTYDNPFFSAHGSLQDDPFASDFQNDDEQDQYFRDGDDE</sequence>
<dbReference type="VEuPathDB" id="TrichDB:TVAG_133240"/>
<dbReference type="EMBL" id="DS113361">
    <property type="protein sequence ID" value="EAY09266.1"/>
    <property type="molecule type" value="Genomic_DNA"/>
</dbReference>
<reference evidence="3" key="2">
    <citation type="journal article" date="2007" name="Science">
        <title>Draft genome sequence of the sexually transmitted pathogen Trichomonas vaginalis.</title>
        <authorList>
            <person name="Carlton J.M."/>
            <person name="Hirt R.P."/>
            <person name="Silva J.C."/>
            <person name="Delcher A.L."/>
            <person name="Schatz M."/>
            <person name="Zhao Q."/>
            <person name="Wortman J.R."/>
            <person name="Bidwell S.L."/>
            <person name="Alsmark U.C.M."/>
            <person name="Besteiro S."/>
            <person name="Sicheritz-Ponten T."/>
            <person name="Noel C.J."/>
            <person name="Dacks J.B."/>
            <person name="Foster P.G."/>
            <person name="Simillion C."/>
            <person name="Van de Peer Y."/>
            <person name="Miranda-Saavedra D."/>
            <person name="Barton G.J."/>
            <person name="Westrop G.D."/>
            <person name="Mueller S."/>
            <person name="Dessi D."/>
            <person name="Fiori P.L."/>
            <person name="Ren Q."/>
            <person name="Paulsen I."/>
            <person name="Zhang H."/>
            <person name="Bastida-Corcuera F.D."/>
            <person name="Simoes-Barbosa A."/>
            <person name="Brown M.T."/>
            <person name="Hayes R.D."/>
            <person name="Mukherjee M."/>
            <person name="Okumura C.Y."/>
            <person name="Schneider R."/>
            <person name="Smith A.J."/>
            <person name="Vanacova S."/>
            <person name="Villalvazo M."/>
            <person name="Haas B.J."/>
            <person name="Pertea M."/>
            <person name="Feldblyum T.V."/>
            <person name="Utterback T.R."/>
            <person name="Shu C.L."/>
            <person name="Osoegawa K."/>
            <person name="de Jong P.J."/>
            <person name="Hrdy I."/>
            <person name="Horvathova L."/>
            <person name="Zubacova Z."/>
            <person name="Dolezal P."/>
            <person name="Malik S.B."/>
            <person name="Logsdon J.M. Jr."/>
            <person name="Henze K."/>
            <person name="Gupta A."/>
            <person name="Wang C.C."/>
            <person name="Dunne R.L."/>
            <person name="Upcroft J.A."/>
            <person name="Upcroft P."/>
            <person name="White O."/>
            <person name="Salzberg S.L."/>
            <person name="Tang P."/>
            <person name="Chiu C.-H."/>
            <person name="Lee Y.-S."/>
            <person name="Embley T.M."/>
            <person name="Coombs G.H."/>
            <person name="Mottram J.C."/>
            <person name="Tachezy J."/>
            <person name="Fraser-Liggett C.M."/>
            <person name="Johnson P.J."/>
        </authorList>
    </citation>
    <scope>NUCLEOTIDE SEQUENCE [LARGE SCALE GENOMIC DNA]</scope>
    <source>
        <strain evidence="3">G3</strain>
    </source>
</reference>
<feature type="compositionally biased region" description="Polar residues" evidence="1">
    <location>
        <begin position="470"/>
        <end position="491"/>
    </location>
</feature>
<dbReference type="InterPro" id="IPR026906">
    <property type="entry name" value="LRR_5"/>
</dbReference>
<organism evidence="3 4">
    <name type="scientific">Trichomonas vaginalis (strain ATCC PRA-98 / G3)</name>
    <dbReference type="NCBI Taxonomy" id="412133"/>
    <lineage>
        <taxon>Eukaryota</taxon>
        <taxon>Metamonada</taxon>
        <taxon>Parabasalia</taxon>
        <taxon>Trichomonadida</taxon>
        <taxon>Trichomonadidae</taxon>
        <taxon>Trichomonas</taxon>
    </lineage>
</organism>
<reference evidence="3" key="1">
    <citation type="submission" date="2006-10" db="EMBL/GenBank/DDBJ databases">
        <authorList>
            <person name="Amadeo P."/>
            <person name="Zhao Q."/>
            <person name="Wortman J."/>
            <person name="Fraser-Liggett C."/>
            <person name="Carlton J."/>
        </authorList>
    </citation>
    <scope>NUCLEOTIDE SEQUENCE</scope>
    <source>
        <strain evidence="3">G3</strain>
    </source>
</reference>
<evidence type="ECO:0000256" key="2">
    <source>
        <dbReference type="SAM" id="Phobius"/>
    </source>
</evidence>
<protein>
    <submittedName>
        <fullName evidence="3">Surface antigen BspA-like</fullName>
    </submittedName>
</protein>
<dbReference type="InterPro" id="IPR032675">
    <property type="entry name" value="LRR_dom_sf"/>
</dbReference>
<accession>A2EDK1</accession>
<dbReference type="PANTHER" id="PTHR45661">
    <property type="entry name" value="SURFACE ANTIGEN"/>
    <property type="match status" value="1"/>
</dbReference>
<keyword evidence="2" id="KW-1133">Transmembrane helix</keyword>
<gene>
    <name evidence="3" type="ORF">TVAG_133240</name>
</gene>
<dbReference type="Proteomes" id="UP000001542">
    <property type="component" value="Unassembled WGS sequence"/>
</dbReference>
<dbReference type="SMR" id="A2EDK1"/>
<evidence type="ECO:0000313" key="3">
    <source>
        <dbReference type="EMBL" id="EAY09266.1"/>
    </source>
</evidence>
<evidence type="ECO:0000313" key="4">
    <source>
        <dbReference type="Proteomes" id="UP000001542"/>
    </source>
</evidence>
<dbReference type="InterPro" id="IPR053139">
    <property type="entry name" value="Surface_bspA-like"/>
</dbReference>
<feature type="region of interest" description="Disordered" evidence="1">
    <location>
        <begin position="573"/>
        <end position="600"/>
    </location>
</feature>
<feature type="region of interest" description="Disordered" evidence="1">
    <location>
        <begin position="470"/>
        <end position="506"/>
    </location>
</feature>
<name>A2EDK1_TRIV3</name>